<feature type="compositionally biased region" description="Low complexity" evidence="5">
    <location>
        <begin position="414"/>
        <end position="425"/>
    </location>
</feature>
<evidence type="ECO:0000256" key="3">
    <source>
        <dbReference type="ARBA" id="ARBA00022989"/>
    </source>
</evidence>
<comment type="subcellular location">
    <subcellularLocation>
        <location evidence="1">Membrane</location>
        <topology evidence="1">Multi-pass membrane protein</topology>
    </subcellularLocation>
</comment>
<feature type="compositionally biased region" description="Pro residues" evidence="5">
    <location>
        <begin position="361"/>
        <end position="370"/>
    </location>
</feature>
<feature type="transmembrane region" description="Helical" evidence="6">
    <location>
        <begin position="204"/>
        <end position="225"/>
    </location>
</feature>
<dbReference type="GeneID" id="85498144"/>
<dbReference type="InterPro" id="IPR036259">
    <property type="entry name" value="MFS_trans_sf"/>
</dbReference>
<dbReference type="PROSITE" id="PS51257">
    <property type="entry name" value="PROKAR_LIPOPROTEIN"/>
    <property type="match status" value="1"/>
</dbReference>
<feature type="transmembrane region" description="Helical" evidence="6">
    <location>
        <begin position="55"/>
        <end position="77"/>
    </location>
</feature>
<dbReference type="SUPFAM" id="SSF103473">
    <property type="entry name" value="MFS general substrate transporter"/>
    <property type="match status" value="2"/>
</dbReference>
<dbReference type="KEGG" id="ccac:CcaHIS019_0607330"/>
<keyword evidence="3 6" id="KW-1133">Transmembrane helix</keyword>
<gene>
    <name evidence="7" type="ORF">CcaverHIS019_0607330</name>
</gene>
<accession>A0AA48QY46</accession>
<proteinExistence type="predicted"/>
<keyword evidence="4 6" id="KW-0472">Membrane</keyword>
<feature type="compositionally biased region" description="Polar residues" evidence="5">
    <location>
        <begin position="375"/>
        <end position="388"/>
    </location>
</feature>
<protein>
    <recommendedName>
        <fullName evidence="9">MFS general substrate transporter</fullName>
    </recommendedName>
</protein>
<dbReference type="EMBL" id="AP028217">
    <property type="protein sequence ID" value="BEI94274.1"/>
    <property type="molecule type" value="Genomic_DNA"/>
</dbReference>
<feature type="transmembrane region" description="Helical" evidence="6">
    <location>
        <begin position="176"/>
        <end position="197"/>
    </location>
</feature>
<evidence type="ECO:0000313" key="7">
    <source>
        <dbReference type="EMBL" id="BEI94274.1"/>
    </source>
</evidence>
<evidence type="ECO:0000256" key="5">
    <source>
        <dbReference type="SAM" id="MobiDB-lite"/>
    </source>
</evidence>
<dbReference type="GO" id="GO:0022857">
    <property type="term" value="F:transmembrane transporter activity"/>
    <property type="evidence" value="ECO:0007669"/>
    <property type="project" value="TreeGrafter"/>
</dbReference>
<feature type="compositionally biased region" description="Pro residues" evidence="5">
    <location>
        <begin position="404"/>
        <end position="413"/>
    </location>
</feature>
<feature type="transmembrane region" description="Helical" evidence="6">
    <location>
        <begin position="290"/>
        <end position="309"/>
    </location>
</feature>
<organism evidence="7 8">
    <name type="scientific">Cutaneotrichosporon cavernicola</name>
    <dbReference type="NCBI Taxonomy" id="279322"/>
    <lineage>
        <taxon>Eukaryota</taxon>
        <taxon>Fungi</taxon>
        <taxon>Dikarya</taxon>
        <taxon>Basidiomycota</taxon>
        <taxon>Agaricomycotina</taxon>
        <taxon>Tremellomycetes</taxon>
        <taxon>Trichosporonales</taxon>
        <taxon>Trichosporonaceae</taxon>
        <taxon>Cutaneotrichosporon</taxon>
    </lineage>
</organism>
<evidence type="ECO:0000313" key="8">
    <source>
        <dbReference type="Proteomes" id="UP001233271"/>
    </source>
</evidence>
<reference evidence="7" key="1">
    <citation type="journal article" date="2023" name="BMC Genomics">
        <title>Chromosome-level genome assemblies of Cutaneotrichosporon spp. (Trichosporonales, Basidiomycota) reveal imbalanced evolution between nucleotide sequences and chromosome synteny.</title>
        <authorList>
            <person name="Kobayashi Y."/>
            <person name="Kayamori A."/>
            <person name="Aoki K."/>
            <person name="Shiwa Y."/>
            <person name="Matsutani M."/>
            <person name="Fujita N."/>
            <person name="Sugita T."/>
            <person name="Iwasaki W."/>
            <person name="Tanaka N."/>
            <person name="Takashima M."/>
        </authorList>
    </citation>
    <scope>NUCLEOTIDE SEQUENCE</scope>
    <source>
        <strain evidence="7">HIS019</strain>
    </source>
</reference>
<dbReference type="RefSeq" id="XP_060459539.1">
    <property type="nucleotide sequence ID" value="XM_060603223.1"/>
</dbReference>
<evidence type="ECO:0000256" key="6">
    <source>
        <dbReference type="SAM" id="Phobius"/>
    </source>
</evidence>
<dbReference type="AlphaFoldDB" id="A0AA48QY46"/>
<dbReference type="Proteomes" id="UP001233271">
    <property type="component" value="Chromosome 6"/>
</dbReference>
<feature type="transmembrane region" description="Helical" evidence="6">
    <location>
        <begin position="563"/>
        <end position="585"/>
    </location>
</feature>
<feature type="transmembrane region" description="Helical" evidence="6">
    <location>
        <begin position="329"/>
        <end position="351"/>
    </location>
</feature>
<name>A0AA48QY46_9TREE</name>
<keyword evidence="8" id="KW-1185">Reference proteome</keyword>
<dbReference type="PANTHER" id="PTHR23507">
    <property type="entry name" value="ZGC:174356"/>
    <property type="match status" value="1"/>
</dbReference>
<evidence type="ECO:0000256" key="4">
    <source>
        <dbReference type="ARBA" id="ARBA00023136"/>
    </source>
</evidence>
<dbReference type="Gene3D" id="1.20.1250.20">
    <property type="entry name" value="MFS general substrate transporter like domains"/>
    <property type="match status" value="2"/>
</dbReference>
<evidence type="ECO:0000256" key="2">
    <source>
        <dbReference type="ARBA" id="ARBA00022692"/>
    </source>
</evidence>
<sequence>MDQCRPLLFQLSFSSLQACKSSVVFANGNAMTSPHERTPLLAAQRRSYFPPLYRVYFTSFVVGITFSFTQTALIYSFRTMTCDEYYKTVKWSGLGDRCAIHAIESATARSVALMSAITTGCTVINLFTSAWFITRFGVKAAMFQQTFWAALRNLTQIYAQTVGGRTGMAIITTTQIFNILGSAGGFQLCANAFIAMLSADEARTANFGILGGVFMFGSGIGYTAGGVSERLWGYLAPFQGAFGLLVFSTVFGMFFLPHFMPEHKEEQRKSFLAPLKVFIPRKKVGGGRDWNLAMLGLGTFFSVLATGYVPMMLQLVATNVFGFTPDTSGYMLSLNLLVRGFFLTQCFPPIINAGRRWLTPPPIPPRPKVPLEPQASPSGSPKTISGNFASPDRQQNRPTLSPSLPSPPIPNIPPRRSSSSRRNSTTAPPYIRALSSAPEHPFDADGAEIPDATGEPIIDIAPTPVDVNHGALFDLLFLRYSILLDGILTSIVTFASAPWHMYTAAGILPFASGTGPASKGVTLELVDPEERADALSAIALVEKLAQVITIGFFGYLFSLLSDAGVPTVVFAANGAIGLVGFVLLLPVRLPKVVAEGGV</sequence>
<feature type="transmembrane region" description="Helical" evidence="6">
    <location>
        <begin position="111"/>
        <end position="133"/>
    </location>
</feature>
<dbReference type="GO" id="GO:0016020">
    <property type="term" value="C:membrane"/>
    <property type="evidence" value="ECO:0007669"/>
    <property type="project" value="UniProtKB-SubCell"/>
</dbReference>
<keyword evidence="2 6" id="KW-0812">Transmembrane</keyword>
<evidence type="ECO:0008006" key="9">
    <source>
        <dbReference type="Google" id="ProtNLM"/>
    </source>
</evidence>
<dbReference type="PANTHER" id="PTHR23507:SF13">
    <property type="entry name" value="MFS GENERAL SUBSTRATE TRANSPORTER"/>
    <property type="match status" value="1"/>
</dbReference>
<feature type="transmembrane region" description="Helical" evidence="6">
    <location>
        <begin position="231"/>
        <end position="256"/>
    </location>
</feature>
<evidence type="ECO:0000256" key="1">
    <source>
        <dbReference type="ARBA" id="ARBA00004141"/>
    </source>
</evidence>
<feature type="region of interest" description="Disordered" evidence="5">
    <location>
        <begin position="361"/>
        <end position="455"/>
    </location>
</feature>